<keyword evidence="10" id="KW-0282">Flagellum</keyword>
<keyword evidence="10" id="KW-0969">Cilium</keyword>
<dbReference type="InterPro" id="IPR002898">
    <property type="entry name" value="MotA_ExbB_proton_chnl"/>
</dbReference>
<dbReference type="PANTHER" id="PTHR30433">
    <property type="entry name" value="CHEMOTAXIS PROTEIN MOTA"/>
    <property type="match status" value="1"/>
</dbReference>
<keyword evidence="3" id="KW-0813">Transport</keyword>
<name>A0A0K2SKG2_LIMPI</name>
<dbReference type="PATRIC" id="fig|1555112.3.peg.1694"/>
<feature type="domain" description="MotA/TolQ/ExbB proton channel" evidence="9">
    <location>
        <begin position="102"/>
        <end position="217"/>
    </location>
</feature>
<dbReference type="InterPro" id="IPR047055">
    <property type="entry name" value="MotA-like"/>
</dbReference>
<evidence type="ECO:0000256" key="1">
    <source>
        <dbReference type="ARBA" id="ARBA00004651"/>
    </source>
</evidence>
<dbReference type="Pfam" id="PF01618">
    <property type="entry name" value="MotA_ExbB"/>
    <property type="match status" value="1"/>
</dbReference>
<evidence type="ECO:0000256" key="6">
    <source>
        <dbReference type="ARBA" id="ARBA00022989"/>
    </source>
</evidence>
<dbReference type="GO" id="GO:0005886">
    <property type="term" value="C:plasma membrane"/>
    <property type="evidence" value="ECO:0007669"/>
    <property type="project" value="UniProtKB-SubCell"/>
</dbReference>
<gene>
    <name evidence="10" type="ORF">LIP_1661</name>
</gene>
<evidence type="ECO:0000259" key="9">
    <source>
        <dbReference type="Pfam" id="PF01618"/>
    </source>
</evidence>
<feature type="transmembrane region" description="Helical" evidence="8">
    <location>
        <begin position="47"/>
        <end position="66"/>
    </location>
</feature>
<dbReference type="GO" id="GO:0006935">
    <property type="term" value="P:chemotaxis"/>
    <property type="evidence" value="ECO:0007669"/>
    <property type="project" value="InterPro"/>
</dbReference>
<evidence type="ECO:0000313" key="10">
    <source>
        <dbReference type="EMBL" id="BAS27507.1"/>
    </source>
</evidence>
<protein>
    <submittedName>
        <fullName evidence="10">Flagellar motor protein MotP</fullName>
    </submittedName>
</protein>
<accession>A0A0K2SKG2</accession>
<evidence type="ECO:0000256" key="2">
    <source>
        <dbReference type="ARBA" id="ARBA00008038"/>
    </source>
</evidence>
<evidence type="ECO:0000256" key="3">
    <source>
        <dbReference type="ARBA" id="ARBA00022448"/>
    </source>
</evidence>
<keyword evidence="6 8" id="KW-1133">Transmembrane helix</keyword>
<keyword evidence="7 8" id="KW-0472">Membrane</keyword>
<evidence type="ECO:0000256" key="8">
    <source>
        <dbReference type="SAM" id="Phobius"/>
    </source>
</evidence>
<comment type="similarity">
    <text evidence="2">Belongs to the MotA family.</text>
</comment>
<comment type="subcellular location">
    <subcellularLocation>
        <location evidence="1">Cell membrane</location>
        <topology evidence="1">Multi-pass membrane protein</topology>
    </subcellularLocation>
</comment>
<dbReference type="STRING" id="1555112.LIP_1661"/>
<keyword evidence="4" id="KW-1003">Cell membrane</keyword>
<proteinExistence type="inferred from homology"/>
<dbReference type="PANTHER" id="PTHR30433:SF2">
    <property type="entry name" value="MOTILITY PROTEIN A"/>
    <property type="match status" value="1"/>
</dbReference>
<evidence type="ECO:0000313" key="11">
    <source>
        <dbReference type="Proteomes" id="UP000065807"/>
    </source>
</evidence>
<dbReference type="OrthoDB" id="9806929at2"/>
<dbReference type="PROSITE" id="PS01307">
    <property type="entry name" value="MOTA"/>
    <property type="match status" value="1"/>
</dbReference>
<sequence length="269" mass="28981">MDLTTILGILVGIGILGASVAAGSSIGSFVNWPSLGIVLGGTLASTLVHFPFRQVLSIVPLALVALRNRDHRARALIHDLVEFSKKARREGLLAMEQEAAEHPNDFLRKGIQLVVDGTEPDLVRSIMEIDLAAHEERHAIGQEVMQSMGAYAPAFGMIGTLIGLIQMLTRLDDPDAVGPGMAVALITTLYGVVLANLVFLPLAGKLRLRSQEERLEKELIVEGVLSIQAGENPRIVEEKLLAFLSPEERAAEIESRSQQGREAVTGDVS</sequence>
<dbReference type="EMBL" id="AP014924">
    <property type="protein sequence ID" value="BAS27507.1"/>
    <property type="molecule type" value="Genomic_DNA"/>
</dbReference>
<evidence type="ECO:0000256" key="4">
    <source>
        <dbReference type="ARBA" id="ARBA00022475"/>
    </source>
</evidence>
<organism evidence="10 11">
    <name type="scientific">Limnochorda pilosa</name>
    <dbReference type="NCBI Taxonomy" id="1555112"/>
    <lineage>
        <taxon>Bacteria</taxon>
        <taxon>Bacillati</taxon>
        <taxon>Bacillota</taxon>
        <taxon>Limnochordia</taxon>
        <taxon>Limnochordales</taxon>
        <taxon>Limnochordaceae</taxon>
        <taxon>Limnochorda</taxon>
    </lineage>
</organism>
<reference evidence="11" key="1">
    <citation type="submission" date="2015-07" db="EMBL/GenBank/DDBJ databases">
        <title>Complete genome sequence and phylogenetic analysis of Limnochorda pilosa.</title>
        <authorList>
            <person name="Watanabe M."/>
            <person name="Kojima H."/>
            <person name="Fukui M."/>
        </authorList>
    </citation>
    <scope>NUCLEOTIDE SEQUENCE [LARGE SCALE GENOMIC DNA]</scope>
    <source>
        <strain evidence="11">HC45</strain>
    </source>
</reference>
<evidence type="ECO:0000256" key="5">
    <source>
        <dbReference type="ARBA" id="ARBA00022692"/>
    </source>
</evidence>
<dbReference type="Proteomes" id="UP000065807">
    <property type="component" value="Chromosome"/>
</dbReference>
<feature type="transmembrane region" description="Helical" evidence="8">
    <location>
        <begin position="150"/>
        <end position="169"/>
    </location>
</feature>
<evidence type="ECO:0000256" key="7">
    <source>
        <dbReference type="ARBA" id="ARBA00023136"/>
    </source>
</evidence>
<feature type="transmembrane region" description="Helical" evidence="8">
    <location>
        <begin position="181"/>
        <end position="204"/>
    </location>
</feature>
<keyword evidence="5 8" id="KW-0812">Transmembrane</keyword>
<reference evidence="11" key="2">
    <citation type="journal article" date="2016" name="Int. J. Syst. Evol. Microbiol.">
        <title>Complete genome sequence and cell structure of Limnochorda pilosa, a Gram-negative spore-former within the phylum Firmicutes.</title>
        <authorList>
            <person name="Watanabe M."/>
            <person name="Kojima H."/>
            <person name="Fukui M."/>
        </authorList>
    </citation>
    <scope>NUCLEOTIDE SEQUENCE [LARGE SCALE GENOMIC DNA]</scope>
    <source>
        <strain evidence="11">HC45</strain>
    </source>
</reference>
<dbReference type="GO" id="GO:0071978">
    <property type="term" value="P:bacterial-type flagellum-dependent swarming motility"/>
    <property type="evidence" value="ECO:0007669"/>
    <property type="project" value="InterPro"/>
</dbReference>
<dbReference type="KEGG" id="lpil:LIP_1661"/>
<keyword evidence="11" id="KW-1185">Reference proteome</keyword>
<keyword evidence="10" id="KW-0966">Cell projection</keyword>
<dbReference type="RefSeq" id="WP_068141737.1">
    <property type="nucleotide sequence ID" value="NZ_AP014924.1"/>
</dbReference>
<dbReference type="AlphaFoldDB" id="A0A0K2SKG2"/>
<dbReference type="InterPro" id="IPR000540">
    <property type="entry name" value="Flag_MotA_CS"/>
</dbReference>